<proteinExistence type="predicted"/>
<dbReference type="PROSITE" id="PS51186">
    <property type="entry name" value="GNAT"/>
    <property type="match status" value="1"/>
</dbReference>
<name>A0A2T0RJT1_9RHOB</name>
<dbReference type="Gene3D" id="3.40.630.30">
    <property type="match status" value="1"/>
</dbReference>
<reference evidence="2 3" key="1">
    <citation type="submission" date="2018-03" db="EMBL/GenBank/DDBJ databases">
        <title>Genomic Encyclopedia of Archaeal and Bacterial Type Strains, Phase II (KMG-II): from individual species to whole genera.</title>
        <authorList>
            <person name="Goeker M."/>
        </authorList>
    </citation>
    <scope>NUCLEOTIDE SEQUENCE [LARGE SCALE GENOMIC DNA]</scope>
    <source>
        <strain evidence="2 3">DSM 29328</strain>
    </source>
</reference>
<accession>A0A2T0RJT1</accession>
<evidence type="ECO:0000259" key="1">
    <source>
        <dbReference type="PROSITE" id="PS51186"/>
    </source>
</evidence>
<dbReference type="GO" id="GO:0016747">
    <property type="term" value="F:acyltransferase activity, transferring groups other than amino-acyl groups"/>
    <property type="evidence" value="ECO:0007669"/>
    <property type="project" value="InterPro"/>
</dbReference>
<gene>
    <name evidence="2" type="ORF">CLV78_10958</name>
</gene>
<dbReference type="SUPFAM" id="SSF55729">
    <property type="entry name" value="Acyl-CoA N-acyltransferases (Nat)"/>
    <property type="match status" value="1"/>
</dbReference>
<protein>
    <submittedName>
        <fullName evidence="2">Acetyltransferase (GNAT) family protein</fullName>
    </submittedName>
</protein>
<dbReference type="EMBL" id="PVTD01000009">
    <property type="protein sequence ID" value="PRY21445.1"/>
    <property type="molecule type" value="Genomic_DNA"/>
</dbReference>
<dbReference type="Proteomes" id="UP000239480">
    <property type="component" value="Unassembled WGS sequence"/>
</dbReference>
<sequence>MSGSMPMKTKLHLAKPDDLPKLLTMVESFQTEFGIEMDSDTRLAGVAPLLEGNPLGVIYIIGPRNAPVGYIAISFGWSIELGGIDGVVDEFWIRPAVRNKGMGSEALSALIPALRDAGVKALHMEVDRDSPVSALYARLGFAKRDRYCLMTAELGR</sequence>
<dbReference type="InterPro" id="IPR000182">
    <property type="entry name" value="GNAT_dom"/>
</dbReference>
<comment type="caution">
    <text evidence="2">The sequence shown here is derived from an EMBL/GenBank/DDBJ whole genome shotgun (WGS) entry which is preliminary data.</text>
</comment>
<evidence type="ECO:0000313" key="3">
    <source>
        <dbReference type="Proteomes" id="UP000239480"/>
    </source>
</evidence>
<keyword evidence="2" id="KW-0808">Transferase</keyword>
<feature type="domain" description="N-acetyltransferase" evidence="1">
    <location>
        <begin position="9"/>
        <end position="155"/>
    </location>
</feature>
<dbReference type="Pfam" id="PF00583">
    <property type="entry name" value="Acetyltransf_1"/>
    <property type="match status" value="1"/>
</dbReference>
<dbReference type="RefSeq" id="WP_245925152.1">
    <property type="nucleotide sequence ID" value="NZ_PVTD01000009.1"/>
</dbReference>
<dbReference type="AlphaFoldDB" id="A0A2T0RJT1"/>
<keyword evidence="3" id="KW-1185">Reference proteome</keyword>
<dbReference type="InterPro" id="IPR016181">
    <property type="entry name" value="Acyl_CoA_acyltransferase"/>
</dbReference>
<organism evidence="2 3">
    <name type="scientific">Aliiruegeria haliotis</name>
    <dbReference type="NCBI Taxonomy" id="1280846"/>
    <lineage>
        <taxon>Bacteria</taxon>
        <taxon>Pseudomonadati</taxon>
        <taxon>Pseudomonadota</taxon>
        <taxon>Alphaproteobacteria</taxon>
        <taxon>Rhodobacterales</taxon>
        <taxon>Roseobacteraceae</taxon>
        <taxon>Aliiruegeria</taxon>
    </lineage>
</organism>
<evidence type="ECO:0000313" key="2">
    <source>
        <dbReference type="EMBL" id="PRY21445.1"/>
    </source>
</evidence>